<sequence>AARKVAQRQPAARLSAPEGPASPVVRGAAGPPQDPRATSVIPQQDPAPEARADGDDEVTATWTVLPEDPGPADEATDAAPPKPPRAPRQPRKPATPPEGS</sequence>
<comment type="caution">
    <text evidence="2">The sequence shown here is derived from an EMBL/GenBank/DDBJ whole genome shotgun (WGS) entry which is preliminary data.</text>
</comment>
<name>A0A399SPL6_9MICO</name>
<evidence type="ECO:0000313" key="2">
    <source>
        <dbReference type="EMBL" id="RIJ44243.1"/>
    </source>
</evidence>
<proteinExistence type="predicted"/>
<dbReference type="Proteomes" id="UP000266484">
    <property type="component" value="Unassembled WGS sequence"/>
</dbReference>
<feature type="compositionally biased region" description="Pro residues" evidence="1">
    <location>
        <begin position="80"/>
        <end position="100"/>
    </location>
</feature>
<evidence type="ECO:0000313" key="3">
    <source>
        <dbReference type="Proteomes" id="UP000266484"/>
    </source>
</evidence>
<feature type="region of interest" description="Disordered" evidence="1">
    <location>
        <begin position="1"/>
        <end position="100"/>
    </location>
</feature>
<protein>
    <submittedName>
        <fullName evidence="2">Mechanosensitive ion channel protein</fullName>
    </submittedName>
</protein>
<feature type="non-terminal residue" evidence="2">
    <location>
        <position position="1"/>
    </location>
</feature>
<accession>A0A399SPL6</accession>
<reference evidence="2 3" key="1">
    <citation type="submission" date="2018-08" db="EMBL/GenBank/DDBJ databases">
        <title>Genome Sequence of Clavibacter michiganensis Subspecies type strains, and the Atypical Peach-Colored Strains Isolated from Tomato.</title>
        <authorList>
            <person name="Osdaghi E."/>
            <person name="Portier P."/>
            <person name="Briand M."/>
            <person name="Jacques M.-A."/>
        </authorList>
    </citation>
    <scope>NUCLEOTIDE SEQUENCE [LARGE SCALE GENOMIC DNA]</scope>
    <source>
        <strain evidence="2 3">CFBP 8615</strain>
    </source>
</reference>
<keyword evidence="3" id="KW-1185">Reference proteome</keyword>
<dbReference type="EMBL" id="QWGT01000481">
    <property type="protein sequence ID" value="RIJ44243.1"/>
    <property type="molecule type" value="Genomic_DNA"/>
</dbReference>
<dbReference type="AlphaFoldDB" id="A0A399SPL6"/>
<evidence type="ECO:0000256" key="1">
    <source>
        <dbReference type="SAM" id="MobiDB-lite"/>
    </source>
</evidence>
<gene>
    <name evidence="2" type="ORF">DZG00_16060</name>
</gene>
<organism evidence="2 3">
    <name type="scientific">Clavibacter lycopersici</name>
    <dbReference type="NCBI Taxonomy" id="2301718"/>
    <lineage>
        <taxon>Bacteria</taxon>
        <taxon>Bacillati</taxon>
        <taxon>Actinomycetota</taxon>
        <taxon>Actinomycetes</taxon>
        <taxon>Micrococcales</taxon>
        <taxon>Microbacteriaceae</taxon>
        <taxon>Clavibacter</taxon>
    </lineage>
</organism>